<keyword evidence="2" id="KW-0378">Hydrolase</keyword>
<dbReference type="InterPro" id="IPR020004">
    <property type="entry name" value="UDP-GlcNAc_Epase"/>
</dbReference>
<dbReference type="Gene3D" id="3.40.50.2000">
    <property type="entry name" value="Glycogen Phosphorylase B"/>
    <property type="match status" value="2"/>
</dbReference>
<dbReference type="SUPFAM" id="SSF53756">
    <property type="entry name" value="UDP-Glycosyltransferase/glycogen phosphorylase"/>
    <property type="match status" value="1"/>
</dbReference>
<dbReference type="InterPro" id="IPR003331">
    <property type="entry name" value="UDP_GlcNAc_Epimerase_2_dom"/>
</dbReference>
<reference evidence="2" key="1">
    <citation type="submission" date="2021-02" db="EMBL/GenBank/DDBJ databases">
        <title>Genome-Resolved Metagenomics of a Microbial Community Performing Photosynthetic Biological Nutrient Removal.</title>
        <authorList>
            <person name="Mcdaniel E.A."/>
        </authorList>
    </citation>
    <scope>NUCLEOTIDE SEQUENCE</scope>
    <source>
        <strain evidence="2">UWPOB_OBS1</strain>
    </source>
</reference>
<feature type="domain" description="UDP-N-acetylglucosamine 2-epimerase" evidence="1">
    <location>
        <begin position="24"/>
        <end position="367"/>
    </location>
</feature>
<organism evidence="2 3">
    <name type="scientific">Candidatus Obscuribacter phosphatis</name>
    <dbReference type="NCBI Taxonomy" id="1906157"/>
    <lineage>
        <taxon>Bacteria</taxon>
        <taxon>Bacillati</taxon>
        <taxon>Candidatus Melainabacteria</taxon>
        <taxon>Candidatus Obscuribacterales</taxon>
        <taxon>Candidatus Obscuribacteraceae</taxon>
        <taxon>Candidatus Obscuribacter</taxon>
    </lineage>
</organism>
<protein>
    <submittedName>
        <fullName evidence="2">UDP-N-acetylglucosamine 2-epimerase (Hydrolyzing)</fullName>
        <ecNumber evidence="2">3.2.1.183</ecNumber>
    </submittedName>
</protein>
<name>A0A8J7PKI6_9BACT</name>
<dbReference type="InterPro" id="IPR029767">
    <property type="entry name" value="WecB-like"/>
</dbReference>
<dbReference type="AlphaFoldDB" id="A0A8J7PKI6"/>
<dbReference type="PANTHER" id="PTHR43174:SF3">
    <property type="entry name" value="UDP-N-ACETYLGLUCOSAMINE 2-EPIMERASE"/>
    <property type="match status" value="1"/>
</dbReference>
<comment type="caution">
    <text evidence="2">The sequence shown here is derived from an EMBL/GenBank/DDBJ whole genome shotgun (WGS) entry which is preliminary data.</text>
</comment>
<gene>
    <name evidence="2" type="primary">neuC</name>
    <name evidence="2" type="ORF">J0M35_17475</name>
</gene>
<evidence type="ECO:0000313" key="3">
    <source>
        <dbReference type="Proteomes" id="UP000664277"/>
    </source>
</evidence>
<dbReference type="Pfam" id="PF02350">
    <property type="entry name" value="Epimerase_2"/>
    <property type="match status" value="1"/>
</dbReference>
<dbReference type="Proteomes" id="UP000664277">
    <property type="component" value="Unassembled WGS sequence"/>
</dbReference>
<dbReference type="NCBIfam" id="TIGR03568">
    <property type="entry name" value="NeuC_NnaA"/>
    <property type="match status" value="1"/>
</dbReference>
<sequence>MKKLKVAVLTTNRADYGLLYYPMKAIEAHPALELRVIAAGAHLSKQHGYSLDKIEADGFAVAHKVEALQPEGDDSAHAAAQAAARASLGYADAYRALKPDLLMVLGDRFEVLAACQTALIMSLPIAHIAGGDLTLGAFDDSFRHAITKLSHLHFPTNERAAKLLVQMGEEPDRVHLVGSPGIDYIKSMRYLSRAQLEESLSITFRKKILLTTFHPETLSGEWLTSLGNLLQVFSELDDEHSIIFTAPNNDPGGAEARKLMEAFVSSHSNAHLFENLGSTRYLSLMSHSNCVVGNSSSGLYEAPALKVATLNIGDRQADRLSASSVVNTAGDIDAIRQGLARALSLDCSETVSPYGDGNASQRIIDVLANIAEEYDVGKLLRKRFHHV</sequence>
<evidence type="ECO:0000259" key="1">
    <source>
        <dbReference type="Pfam" id="PF02350"/>
    </source>
</evidence>
<dbReference type="EC" id="3.2.1.183" evidence="2"/>
<accession>A0A8J7PKI6</accession>
<dbReference type="GO" id="GO:0006047">
    <property type="term" value="P:UDP-N-acetylglucosamine metabolic process"/>
    <property type="evidence" value="ECO:0007669"/>
    <property type="project" value="InterPro"/>
</dbReference>
<dbReference type="EMBL" id="JAFLCK010000032">
    <property type="protein sequence ID" value="MBN8662163.1"/>
    <property type="molecule type" value="Genomic_DNA"/>
</dbReference>
<keyword evidence="2" id="KW-0326">Glycosidase</keyword>
<evidence type="ECO:0000313" key="2">
    <source>
        <dbReference type="EMBL" id="MBN8662163.1"/>
    </source>
</evidence>
<dbReference type="PANTHER" id="PTHR43174">
    <property type="entry name" value="UDP-N-ACETYLGLUCOSAMINE 2-EPIMERASE"/>
    <property type="match status" value="1"/>
</dbReference>
<dbReference type="GO" id="GO:0004553">
    <property type="term" value="F:hydrolase activity, hydrolyzing O-glycosyl compounds"/>
    <property type="evidence" value="ECO:0007669"/>
    <property type="project" value="InterPro"/>
</dbReference>
<proteinExistence type="predicted"/>